<feature type="non-terminal residue" evidence="10">
    <location>
        <position position="1"/>
    </location>
</feature>
<proteinExistence type="predicted"/>
<dbReference type="SUPFAM" id="SSF57196">
    <property type="entry name" value="EGF/Laminin"/>
    <property type="match status" value="1"/>
</dbReference>
<evidence type="ECO:0000256" key="8">
    <source>
        <dbReference type="PROSITE-ProRule" id="PRU00124"/>
    </source>
</evidence>
<keyword evidence="3" id="KW-0812">Transmembrane</keyword>
<evidence type="ECO:0000256" key="1">
    <source>
        <dbReference type="ARBA" id="ARBA00004167"/>
    </source>
</evidence>
<dbReference type="InterPro" id="IPR011042">
    <property type="entry name" value="6-blade_b-propeller_TolB-like"/>
</dbReference>
<comment type="caution">
    <text evidence="8">Lacks conserved residue(s) required for the propagation of feature annotation.</text>
</comment>
<dbReference type="GeneID" id="103522484"/>
<keyword evidence="6" id="KW-0472">Membrane</keyword>
<evidence type="ECO:0000313" key="10">
    <source>
        <dbReference type="RefSeq" id="XP_008485808.1"/>
    </source>
</evidence>
<keyword evidence="9" id="KW-1185">Reference proteome</keyword>
<dbReference type="Pfam" id="PF00057">
    <property type="entry name" value="Ldl_recept_a"/>
    <property type="match status" value="2"/>
</dbReference>
<dbReference type="Gene3D" id="2.120.10.30">
    <property type="entry name" value="TolB, C-terminal domain"/>
    <property type="match status" value="1"/>
</dbReference>
<evidence type="ECO:0000256" key="3">
    <source>
        <dbReference type="ARBA" id="ARBA00022692"/>
    </source>
</evidence>
<evidence type="ECO:0000313" key="9">
    <source>
        <dbReference type="Proteomes" id="UP000079169"/>
    </source>
</evidence>
<dbReference type="InterPro" id="IPR036055">
    <property type="entry name" value="LDL_receptor-like_sf"/>
</dbReference>
<dbReference type="SUPFAM" id="SSF57424">
    <property type="entry name" value="LDL receptor-like module"/>
    <property type="match status" value="2"/>
</dbReference>
<name>A0A1S3DQ82_DIACI</name>
<dbReference type="InterPro" id="IPR002172">
    <property type="entry name" value="LDrepeatLR_classA_rpt"/>
</dbReference>
<evidence type="ECO:0000256" key="2">
    <source>
        <dbReference type="ARBA" id="ARBA00004308"/>
    </source>
</evidence>
<dbReference type="KEGG" id="dci:103522484"/>
<accession>A0A1S3DQ82</accession>
<keyword evidence="4" id="KW-0677">Repeat</keyword>
<sequence>VCNGHNDCVGGEDEQASCTPSAHLNCSELHFPCMNGERCIDLTLRCNNEFDCEDKSDEFHCNNTVKTCSGGLDRLSYTNVSSPMGLATVSNDLFWTSYQPSFKWSNKYSFDGFKSFPASFKIEDWNEMEFMRVTAAKGYAHMGPNPCADFGGCSDICLLAGKTHVCACPAGKILNANGLTCEDLPKCSNEKQFQCHNGQCIALHLVCNGHNDCVGGED</sequence>
<protein>
    <submittedName>
        <fullName evidence="10">Prolow-density lipoprotein receptor-related protein 1-like</fullName>
    </submittedName>
</protein>
<dbReference type="InterPro" id="IPR023415">
    <property type="entry name" value="LDLR_class-A_CS"/>
</dbReference>
<organism evidence="9 10">
    <name type="scientific">Diaphorina citri</name>
    <name type="common">Asian citrus psyllid</name>
    <dbReference type="NCBI Taxonomy" id="121845"/>
    <lineage>
        <taxon>Eukaryota</taxon>
        <taxon>Metazoa</taxon>
        <taxon>Ecdysozoa</taxon>
        <taxon>Arthropoda</taxon>
        <taxon>Hexapoda</taxon>
        <taxon>Insecta</taxon>
        <taxon>Pterygota</taxon>
        <taxon>Neoptera</taxon>
        <taxon>Paraneoptera</taxon>
        <taxon>Hemiptera</taxon>
        <taxon>Sternorrhyncha</taxon>
        <taxon>Psylloidea</taxon>
        <taxon>Psyllidae</taxon>
        <taxon>Diaphorininae</taxon>
        <taxon>Diaphorina</taxon>
    </lineage>
</organism>
<evidence type="ECO:0000256" key="6">
    <source>
        <dbReference type="ARBA" id="ARBA00023136"/>
    </source>
</evidence>
<keyword evidence="5" id="KW-1133">Transmembrane helix</keyword>
<dbReference type="PROSITE" id="PS50068">
    <property type="entry name" value="LDLRA_2"/>
    <property type="match status" value="2"/>
</dbReference>
<dbReference type="AlphaFoldDB" id="A0A1S3DQ82"/>
<dbReference type="SMART" id="SM00192">
    <property type="entry name" value="LDLa"/>
    <property type="match status" value="2"/>
</dbReference>
<dbReference type="Proteomes" id="UP000079169">
    <property type="component" value="Unplaced"/>
</dbReference>
<dbReference type="InterPro" id="IPR050685">
    <property type="entry name" value="LDLR"/>
</dbReference>
<feature type="non-terminal residue" evidence="10">
    <location>
        <position position="218"/>
    </location>
</feature>
<dbReference type="CDD" id="cd00112">
    <property type="entry name" value="LDLa"/>
    <property type="match status" value="2"/>
</dbReference>
<dbReference type="Gene3D" id="4.10.400.10">
    <property type="entry name" value="Low-density Lipoprotein Receptor"/>
    <property type="match status" value="2"/>
</dbReference>
<dbReference type="GO" id="GO:0012505">
    <property type="term" value="C:endomembrane system"/>
    <property type="evidence" value="ECO:0007669"/>
    <property type="project" value="UniProtKB-SubCell"/>
</dbReference>
<dbReference type="PROSITE" id="PS01209">
    <property type="entry name" value="LDLRA_1"/>
    <property type="match status" value="1"/>
</dbReference>
<dbReference type="STRING" id="121845.A0A1S3DQ82"/>
<dbReference type="PaxDb" id="121845-A0A1S3DQ82"/>
<evidence type="ECO:0000256" key="4">
    <source>
        <dbReference type="ARBA" id="ARBA00022737"/>
    </source>
</evidence>
<evidence type="ECO:0000256" key="5">
    <source>
        <dbReference type="ARBA" id="ARBA00022989"/>
    </source>
</evidence>
<reference evidence="10" key="1">
    <citation type="submission" date="2025-08" db="UniProtKB">
        <authorList>
            <consortium name="RefSeq"/>
        </authorList>
    </citation>
    <scope>IDENTIFICATION</scope>
</reference>
<dbReference type="PRINTS" id="PR00261">
    <property type="entry name" value="LDLRECEPTOR"/>
</dbReference>
<dbReference type="GO" id="GO:0005886">
    <property type="term" value="C:plasma membrane"/>
    <property type="evidence" value="ECO:0007669"/>
    <property type="project" value="TreeGrafter"/>
</dbReference>
<dbReference type="GO" id="GO:0016192">
    <property type="term" value="P:vesicle-mediated transport"/>
    <property type="evidence" value="ECO:0007669"/>
    <property type="project" value="UniProtKB-ARBA"/>
</dbReference>
<keyword evidence="7 8" id="KW-1015">Disulfide bond</keyword>
<dbReference type="PANTHER" id="PTHR24270">
    <property type="entry name" value="LOW-DENSITY LIPOPROTEIN RECEPTOR-RELATED"/>
    <property type="match status" value="1"/>
</dbReference>
<evidence type="ECO:0000256" key="7">
    <source>
        <dbReference type="ARBA" id="ARBA00023157"/>
    </source>
</evidence>
<gene>
    <name evidence="10" type="primary">LOC103522484</name>
</gene>
<dbReference type="RefSeq" id="XP_008485808.1">
    <property type="nucleotide sequence ID" value="XM_008487586.1"/>
</dbReference>
<comment type="subcellular location">
    <subcellularLocation>
        <location evidence="2">Endomembrane system</location>
    </subcellularLocation>
    <subcellularLocation>
        <location evidence="1">Membrane</location>
        <topology evidence="1">Single-pass membrane protein</topology>
    </subcellularLocation>
</comment>
<feature type="disulfide bond" evidence="8">
    <location>
        <begin position="46"/>
        <end position="61"/>
    </location>
</feature>
<feature type="disulfide bond" evidence="8">
    <location>
        <begin position="195"/>
        <end position="213"/>
    </location>
</feature>